<proteinExistence type="predicted"/>
<protein>
    <submittedName>
        <fullName evidence="2">Ig domain-containing protein</fullName>
    </submittedName>
</protein>
<dbReference type="EMBL" id="JBGMEK010000004">
    <property type="protein sequence ID" value="MFA0809916.1"/>
    <property type="molecule type" value="Genomic_DNA"/>
</dbReference>
<dbReference type="RefSeq" id="WP_371837531.1">
    <property type="nucleotide sequence ID" value="NZ_JBGMEK010000004.1"/>
</dbReference>
<comment type="caution">
    <text evidence="2">The sequence shown here is derived from an EMBL/GenBank/DDBJ whole genome shotgun (WGS) entry which is preliminary data.</text>
</comment>
<dbReference type="InterPro" id="IPR013783">
    <property type="entry name" value="Ig-like_fold"/>
</dbReference>
<feature type="transmembrane region" description="Helical" evidence="1">
    <location>
        <begin position="552"/>
        <end position="571"/>
    </location>
</feature>
<dbReference type="Gene3D" id="2.60.40.10">
    <property type="entry name" value="Immunoglobulins"/>
    <property type="match status" value="2"/>
</dbReference>
<dbReference type="Proteomes" id="UP001569428">
    <property type="component" value="Unassembled WGS sequence"/>
</dbReference>
<dbReference type="SUPFAM" id="SSF49299">
    <property type="entry name" value="PKD domain"/>
    <property type="match status" value="1"/>
</dbReference>
<sequence length="710" mass="80917">MESVAFAGAASNSMRDEAIRFWSDLQNNHVVSMFFSAHVFHLSKQYRDSNYPEEFRDDLDRMLREDLGYTTTYDEILAVRDDAIENEPGYWRGCYWLFDEHGNYNILWLVQGANNKVKVYYRSADDLGENIDLKNGAEEIVEFSFESRTLRFRSKDAHVELHFSTPFLDKIDEMDVGDILSLSESGVSIAVRCSGRITVNDTDILIVDGKKDVYSPDGAKCETYDDKIEFWNALYQLVDTAEGQPDYIGQELLINGCTSELTGNPEVELYINGCRCDGNIYFRNNVLSWESSQNSGHFSLARNFKGYKHIKGAITSGDEDYFYTGYVKKLPKKMGKKYASSEKNLIRTIAYAADTGQLDIKTTQEVLDKHSAYINNMYSFQFEAAGGNEPYIWSTEDELPGQLKLHSTGRLSGNIPADCPAGVHTFKVKVRGSGVSENIGFEKTFKFSIEKLNDLTIEEIEPIQVVTNTEHTYRFSANGGDESSYQWSIQGDTYYGLDIDCETGDLTVNISAPGDYDVTIKVEDAFGQQATQTCRITIQHKSLEVNQSSTPAYLFPLIGAALLGMVGFTIFGKYKIIKKKFLENVEEVEGGMDKLLNTLAKNSTFESRRRLERNFDKLVELNNNYRELKSWTKDVNNRKYEYYKGKADYIDVIRKKLEERVNRLDESADADLIDTLREMSERLEGEFDYSDLERESIDQDKSTSLEFEGL</sequence>
<keyword evidence="1" id="KW-1133">Transmembrane helix</keyword>
<keyword evidence="1" id="KW-0812">Transmembrane</keyword>
<reference evidence="2 3" key="1">
    <citation type="submission" date="2024-08" db="EMBL/GenBank/DDBJ databases">
        <authorList>
            <person name="Ishaq N."/>
        </authorList>
    </citation>
    <scope>NUCLEOTIDE SEQUENCE [LARGE SCALE GENOMIC DNA]</scope>
    <source>
        <strain evidence="2 3">DSM 18651</strain>
    </source>
</reference>
<evidence type="ECO:0000313" key="2">
    <source>
        <dbReference type="EMBL" id="MFA0809916.1"/>
    </source>
</evidence>
<dbReference type="Pfam" id="PF05345">
    <property type="entry name" value="He_PIG"/>
    <property type="match status" value="1"/>
</dbReference>
<organism evidence="2 3">
    <name type="scientific">Microbulbifer epialgicus</name>
    <dbReference type="NCBI Taxonomy" id="393907"/>
    <lineage>
        <taxon>Bacteria</taxon>
        <taxon>Pseudomonadati</taxon>
        <taxon>Pseudomonadota</taxon>
        <taxon>Gammaproteobacteria</taxon>
        <taxon>Cellvibrionales</taxon>
        <taxon>Microbulbiferaceae</taxon>
        <taxon>Microbulbifer</taxon>
    </lineage>
</organism>
<gene>
    <name evidence="2" type="ORF">ACCI49_03200</name>
</gene>
<evidence type="ECO:0000256" key="1">
    <source>
        <dbReference type="SAM" id="Phobius"/>
    </source>
</evidence>
<keyword evidence="3" id="KW-1185">Reference proteome</keyword>
<dbReference type="InterPro" id="IPR035986">
    <property type="entry name" value="PKD_dom_sf"/>
</dbReference>
<accession>A0ABV4NVA9</accession>
<name>A0ABV4NVA9_9GAMM</name>
<keyword evidence="1" id="KW-0472">Membrane</keyword>
<evidence type="ECO:0000313" key="3">
    <source>
        <dbReference type="Proteomes" id="UP001569428"/>
    </source>
</evidence>